<dbReference type="OrthoDB" id="3133286at2759"/>
<reference evidence="2" key="2">
    <citation type="submission" date="2015-01" db="EMBL/GenBank/DDBJ databases">
        <title>Evolutionary Origins and Diversification of the Mycorrhizal Mutualists.</title>
        <authorList>
            <consortium name="DOE Joint Genome Institute"/>
            <consortium name="Mycorrhizal Genomics Consortium"/>
            <person name="Kohler A."/>
            <person name="Kuo A."/>
            <person name="Nagy L.G."/>
            <person name="Floudas D."/>
            <person name="Copeland A."/>
            <person name="Barry K.W."/>
            <person name="Cichocki N."/>
            <person name="Veneault-Fourrey C."/>
            <person name="LaButti K."/>
            <person name="Lindquist E.A."/>
            <person name="Lipzen A."/>
            <person name="Lundell T."/>
            <person name="Morin E."/>
            <person name="Murat C."/>
            <person name="Riley R."/>
            <person name="Ohm R."/>
            <person name="Sun H."/>
            <person name="Tunlid A."/>
            <person name="Henrissat B."/>
            <person name="Grigoriev I.V."/>
            <person name="Hibbett D.S."/>
            <person name="Martin F."/>
        </authorList>
    </citation>
    <scope>NUCLEOTIDE SEQUENCE [LARGE SCALE GENOMIC DNA]</scope>
    <source>
        <strain evidence="2">MAFF 305830</strain>
    </source>
</reference>
<keyword evidence="2" id="KW-1185">Reference proteome</keyword>
<dbReference type="AlphaFoldDB" id="A0A0C3BEC2"/>
<dbReference type="HOGENOM" id="CLU_2147405_0_0_1"/>
<protein>
    <recommendedName>
        <fullName evidence="3">Polymerase nucleotidyl transferase domain-containing protein</fullName>
    </recommendedName>
</protein>
<sequence length="112" mass="12695">MDRPSYNQIFKAAISVLRALYIIGETRCCLIGGLAVKLLGADHDVCDINILVLDPETDQRDIQDALIDLYLDDFSLEYPEQPNVGFMKLFLPHSRRRLSDQNRLATLNGTRS</sequence>
<gene>
    <name evidence="1" type="ORF">M408DRAFT_107867</name>
</gene>
<evidence type="ECO:0000313" key="1">
    <source>
        <dbReference type="EMBL" id="KIM29821.1"/>
    </source>
</evidence>
<name>A0A0C3BEC2_SERVB</name>
<dbReference type="EMBL" id="KN824287">
    <property type="protein sequence ID" value="KIM29821.1"/>
    <property type="molecule type" value="Genomic_DNA"/>
</dbReference>
<organism evidence="1 2">
    <name type="scientific">Serendipita vermifera MAFF 305830</name>
    <dbReference type="NCBI Taxonomy" id="933852"/>
    <lineage>
        <taxon>Eukaryota</taxon>
        <taxon>Fungi</taxon>
        <taxon>Dikarya</taxon>
        <taxon>Basidiomycota</taxon>
        <taxon>Agaricomycotina</taxon>
        <taxon>Agaricomycetes</taxon>
        <taxon>Sebacinales</taxon>
        <taxon>Serendipitaceae</taxon>
        <taxon>Serendipita</taxon>
    </lineage>
</organism>
<reference evidence="1 2" key="1">
    <citation type="submission" date="2014-04" db="EMBL/GenBank/DDBJ databases">
        <authorList>
            <consortium name="DOE Joint Genome Institute"/>
            <person name="Kuo A."/>
            <person name="Zuccaro A."/>
            <person name="Kohler A."/>
            <person name="Nagy L.G."/>
            <person name="Floudas D."/>
            <person name="Copeland A."/>
            <person name="Barry K.W."/>
            <person name="Cichocki N."/>
            <person name="Veneault-Fourrey C."/>
            <person name="LaButti K."/>
            <person name="Lindquist E.A."/>
            <person name="Lipzen A."/>
            <person name="Lundell T."/>
            <person name="Morin E."/>
            <person name="Murat C."/>
            <person name="Sun H."/>
            <person name="Tunlid A."/>
            <person name="Henrissat B."/>
            <person name="Grigoriev I.V."/>
            <person name="Hibbett D.S."/>
            <person name="Martin F."/>
            <person name="Nordberg H.P."/>
            <person name="Cantor M.N."/>
            <person name="Hua S.X."/>
        </authorList>
    </citation>
    <scope>NUCLEOTIDE SEQUENCE [LARGE SCALE GENOMIC DNA]</scope>
    <source>
        <strain evidence="1 2">MAFF 305830</strain>
    </source>
</reference>
<proteinExistence type="predicted"/>
<evidence type="ECO:0000313" key="2">
    <source>
        <dbReference type="Proteomes" id="UP000054097"/>
    </source>
</evidence>
<evidence type="ECO:0008006" key="3">
    <source>
        <dbReference type="Google" id="ProtNLM"/>
    </source>
</evidence>
<dbReference type="Proteomes" id="UP000054097">
    <property type="component" value="Unassembled WGS sequence"/>
</dbReference>
<accession>A0A0C3BEC2</accession>